<evidence type="ECO:0008006" key="11">
    <source>
        <dbReference type="Google" id="ProtNLM"/>
    </source>
</evidence>
<evidence type="ECO:0000256" key="7">
    <source>
        <dbReference type="ARBA" id="ARBA00023306"/>
    </source>
</evidence>
<dbReference type="GO" id="GO:0005634">
    <property type="term" value="C:nucleus"/>
    <property type="evidence" value="ECO:0007669"/>
    <property type="project" value="UniProtKB-SubCell"/>
</dbReference>
<keyword evidence="4" id="KW-0227">DNA damage</keyword>
<comment type="similarity">
    <text evidence="2">Belongs to the rad17/RAD24 family.</text>
</comment>
<name>A0A0C3Q502_9AGAM</name>
<evidence type="ECO:0000256" key="4">
    <source>
        <dbReference type="ARBA" id="ARBA00022763"/>
    </source>
</evidence>
<evidence type="ECO:0000313" key="9">
    <source>
        <dbReference type="EMBL" id="KIO18471.1"/>
    </source>
</evidence>
<dbReference type="Pfam" id="PF03215">
    <property type="entry name" value="Rad17"/>
    <property type="match status" value="1"/>
</dbReference>
<dbReference type="Proteomes" id="UP000054248">
    <property type="component" value="Unassembled WGS sequence"/>
</dbReference>
<dbReference type="GO" id="GO:0006281">
    <property type="term" value="P:DNA repair"/>
    <property type="evidence" value="ECO:0007669"/>
    <property type="project" value="InterPro"/>
</dbReference>
<dbReference type="GO" id="GO:0003689">
    <property type="term" value="F:DNA clamp loader activity"/>
    <property type="evidence" value="ECO:0007669"/>
    <property type="project" value="TreeGrafter"/>
</dbReference>
<feature type="compositionally biased region" description="Low complexity" evidence="8">
    <location>
        <begin position="158"/>
        <end position="167"/>
    </location>
</feature>
<evidence type="ECO:0000256" key="6">
    <source>
        <dbReference type="ARBA" id="ARBA00023242"/>
    </source>
</evidence>
<dbReference type="OrthoDB" id="10265971at2759"/>
<dbReference type="STRING" id="1051891.A0A0C3Q502"/>
<dbReference type="GO" id="GO:0000077">
    <property type="term" value="P:DNA damage checkpoint signaling"/>
    <property type="evidence" value="ECO:0007669"/>
    <property type="project" value="TreeGrafter"/>
</dbReference>
<evidence type="ECO:0000256" key="8">
    <source>
        <dbReference type="SAM" id="MobiDB-lite"/>
    </source>
</evidence>
<dbReference type="EMBL" id="KN823284">
    <property type="protein sequence ID" value="KIO18471.1"/>
    <property type="molecule type" value="Genomic_DNA"/>
</dbReference>
<evidence type="ECO:0000256" key="2">
    <source>
        <dbReference type="ARBA" id="ARBA00006168"/>
    </source>
</evidence>
<dbReference type="AlphaFoldDB" id="A0A0C3Q502"/>
<reference evidence="10" key="2">
    <citation type="submission" date="2015-01" db="EMBL/GenBank/DDBJ databases">
        <title>Evolutionary Origins and Diversification of the Mycorrhizal Mutualists.</title>
        <authorList>
            <consortium name="DOE Joint Genome Institute"/>
            <consortium name="Mycorrhizal Genomics Consortium"/>
            <person name="Kohler A."/>
            <person name="Kuo A."/>
            <person name="Nagy L.G."/>
            <person name="Floudas D."/>
            <person name="Copeland A."/>
            <person name="Barry K.W."/>
            <person name="Cichocki N."/>
            <person name="Veneault-Fourrey C."/>
            <person name="LaButti K."/>
            <person name="Lindquist E.A."/>
            <person name="Lipzen A."/>
            <person name="Lundell T."/>
            <person name="Morin E."/>
            <person name="Murat C."/>
            <person name="Riley R."/>
            <person name="Ohm R."/>
            <person name="Sun H."/>
            <person name="Tunlid A."/>
            <person name="Henrissat B."/>
            <person name="Grigoriev I.V."/>
            <person name="Hibbett D.S."/>
            <person name="Martin F."/>
        </authorList>
    </citation>
    <scope>NUCLEOTIDE SEQUENCE [LARGE SCALE GENOMIC DNA]</scope>
    <source>
        <strain evidence="10">MUT 4182</strain>
    </source>
</reference>
<gene>
    <name evidence="9" type="ORF">M407DRAFT_225559</name>
</gene>
<sequence>MSKAKEKPQLPVCCGISPASVSGSLIRVFTSFARSDHQTDQLWVDLFAPESEEDLAVHKRKVEDVRRWLVDALDGGPGGKMKKYRRILALTGPAGVGKTATIRVLAKELDVELVEWRNGMDDDFSNYESLSLKFQTFLERASSYHTLSFTPTQVSSSFSLSQKSTSSTAKPTSMAPPSSGAATPHQHRKRRQLILIEDLPNIIHHSTRESFHATLNSFANSAETTACPIVFIVSNTGSRGEAKDERAASGGGRMNKEMDDGVDVRSVIPKELLHGPYVIEIQFNPVAITLLRKAVNALLDKAFSSSSGLSPLQRPPKDIVESIIGSANGDIRSAVMALQFACLVDLEPGGRGTVKAITQREQSLALFHLLGKLLYNKRYGDPEEKEKDDVPPYDPPKLPKHLREEHARRLSKVDANVLYADSPVDTSLLSLYVHQNYTQFCDDVDECEALVANLSAVDTIGEGESWFPTTNLLPHSFHMLTLGTLHALPSPVSRRGQKTFKPEFFDVLNKTKDAERSLDDVRCWLEGMRVGGSGEEDGQDGASEGGGGAWGKDVVVKEMGKVLDGLVRSGRGRFLWFEPRSFKCRRSTLENTQR</sequence>
<keyword evidence="10" id="KW-1185">Reference proteome</keyword>
<dbReference type="HOGENOM" id="CLU_018598_1_0_1"/>
<comment type="subcellular location">
    <subcellularLocation>
        <location evidence="1">Nucleus</location>
    </subcellularLocation>
</comment>
<dbReference type="Gene3D" id="3.40.50.300">
    <property type="entry name" value="P-loop containing nucleotide triphosphate hydrolases"/>
    <property type="match status" value="1"/>
</dbReference>
<evidence type="ECO:0000313" key="10">
    <source>
        <dbReference type="Proteomes" id="UP000054248"/>
    </source>
</evidence>
<dbReference type="SUPFAM" id="SSF52540">
    <property type="entry name" value="P-loop containing nucleoside triphosphate hydrolases"/>
    <property type="match status" value="1"/>
</dbReference>
<keyword evidence="6" id="KW-0539">Nucleus</keyword>
<accession>A0A0C3Q502</accession>
<dbReference type="GO" id="GO:0005524">
    <property type="term" value="F:ATP binding"/>
    <property type="evidence" value="ECO:0007669"/>
    <property type="project" value="UniProtKB-KW"/>
</dbReference>
<organism evidence="9 10">
    <name type="scientific">Tulasnella calospora MUT 4182</name>
    <dbReference type="NCBI Taxonomy" id="1051891"/>
    <lineage>
        <taxon>Eukaryota</taxon>
        <taxon>Fungi</taxon>
        <taxon>Dikarya</taxon>
        <taxon>Basidiomycota</taxon>
        <taxon>Agaricomycotina</taxon>
        <taxon>Agaricomycetes</taxon>
        <taxon>Cantharellales</taxon>
        <taxon>Tulasnellaceae</taxon>
        <taxon>Tulasnella</taxon>
    </lineage>
</organism>
<dbReference type="GO" id="GO:0003682">
    <property type="term" value="F:chromatin binding"/>
    <property type="evidence" value="ECO:0007669"/>
    <property type="project" value="TreeGrafter"/>
</dbReference>
<dbReference type="GO" id="GO:0033314">
    <property type="term" value="P:mitotic DNA replication checkpoint signaling"/>
    <property type="evidence" value="ECO:0007669"/>
    <property type="project" value="TreeGrafter"/>
</dbReference>
<dbReference type="InterPro" id="IPR027417">
    <property type="entry name" value="P-loop_NTPase"/>
</dbReference>
<keyword evidence="5" id="KW-0067">ATP-binding</keyword>
<dbReference type="InterPro" id="IPR004582">
    <property type="entry name" value="Checkpoint_prot_Rad17_Rad24"/>
</dbReference>
<evidence type="ECO:0000256" key="3">
    <source>
        <dbReference type="ARBA" id="ARBA00022741"/>
    </source>
</evidence>
<keyword evidence="7" id="KW-0131">Cell cycle</keyword>
<evidence type="ECO:0000256" key="1">
    <source>
        <dbReference type="ARBA" id="ARBA00004123"/>
    </source>
</evidence>
<dbReference type="PANTHER" id="PTHR12172:SF0">
    <property type="entry name" value="CELL CYCLE CHECKPOINT PROTEIN RAD17"/>
    <property type="match status" value="1"/>
</dbReference>
<proteinExistence type="inferred from homology"/>
<dbReference type="PANTHER" id="PTHR12172">
    <property type="entry name" value="CELL CYCLE CHECKPOINT PROTEIN RAD17"/>
    <property type="match status" value="1"/>
</dbReference>
<keyword evidence="3" id="KW-0547">Nucleotide-binding</keyword>
<protein>
    <recommendedName>
        <fullName evidence="11">AAA+ ATPase domain-containing protein</fullName>
    </recommendedName>
</protein>
<reference evidence="9 10" key="1">
    <citation type="submission" date="2014-04" db="EMBL/GenBank/DDBJ databases">
        <authorList>
            <consortium name="DOE Joint Genome Institute"/>
            <person name="Kuo A."/>
            <person name="Girlanda M."/>
            <person name="Perotto S."/>
            <person name="Kohler A."/>
            <person name="Nagy L.G."/>
            <person name="Floudas D."/>
            <person name="Copeland A."/>
            <person name="Barry K.W."/>
            <person name="Cichocki N."/>
            <person name="Veneault-Fourrey C."/>
            <person name="LaButti K."/>
            <person name="Lindquist E.A."/>
            <person name="Lipzen A."/>
            <person name="Lundell T."/>
            <person name="Morin E."/>
            <person name="Murat C."/>
            <person name="Sun H."/>
            <person name="Tunlid A."/>
            <person name="Henrissat B."/>
            <person name="Grigoriev I.V."/>
            <person name="Hibbett D.S."/>
            <person name="Martin F."/>
            <person name="Nordberg H.P."/>
            <person name="Cantor M.N."/>
            <person name="Hua S.X."/>
        </authorList>
    </citation>
    <scope>NUCLEOTIDE SEQUENCE [LARGE SCALE GENOMIC DNA]</scope>
    <source>
        <strain evidence="9 10">MUT 4182</strain>
    </source>
</reference>
<feature type="region of interest" description="Disordered" evidence="8">
    <location>
        <begin position="158"/>
        <end position="189"/>
    </location>
</feature>
<evidence type="ECO:0000256" key="5">
    <source>
        <dbReference type="ARBA" id="ARBA00022840"/>
    </source>
</evidence>